<feature type="transmembrane region" description="Helical" evidence="1">
    <location>
        <begin position="243"/>
        <end position="259"/>
    </location>
</feature>
<gene>
    <name evidence="2" type="ORF">GGQ74_002280</name>
</gene>
<keyword evidence="1" id="KW-0472">Membrane</keyword>
<proteinExistence type="predicted"/>
<feature type="transmembrane region" description="Helical" evidence="1">
    <location>
        <begin position="115"/>
        <end position="143"/>
    </location>
</feature>
<reference evidence="2 3" key="1">
    <citation type="submission" date="2020-03" db="EMBL/GenBank/DDBJ databases">
        <title>Genomic Encyclopedia of Type Strains, Phase IV (KMG-IV): sequencing the most valuable type-strain genomes for metagenomic binning, comparative biology and taxonomic classification.</title>
        <authorList>
            <person name="Goeker M."/>
        </authorList>
    </citation>
    <scope>NUCLEOTIDE SEQUENCE [LARGE SCALE GENOMIC DNA]</scope>
    <source>
        <strain evidence="2 3">DSM 24233</strain>
    </source>
</reference>
<dbReference type="Proteomes" id="UP000580856">
    <property type="component" value="Unassembled WGS sequence"/>
</dbReference>
<dbReference type="PROSITE" id="PS51108">
    <property type="entry name" value="PTS_EIID"/>
    <property type="match status" value="1"/>
</dbReference>
<dbReference type="InterPro" id="IPR004704">
    <property type="entry name" value="PTS_IID_man"/>
</dbReference>
<dbReference type="AlphaFoldDB" id="A0A846QN43"/>
<dbReference type="EMBL" id="JAATJA010000002">
    <property type="protein sequence ID" value="NJB68607.1"/>
    <property type="molecule type" value="Genomic_DNA"/>
</dbReference>
<keyword evidence="3" id="KW-1185">Reference proteome</keyword>
<feature type="transmembrane region" description="Helical" evidence="1">
    <location>
        <begin position="149"/>
        <end position="174"/>
    </location>
</feature>
<dbReference type="Pfam" id="PF03613">
    <property type="entry name" value="EIID-AGA"/>
    <property type="match status" value="1"/>
</dbReference>
<feature type="transmembrane region" description="Helical" evidence="1">
    <location>
        <begin position="82"/>
        <end position="103"/>
    </location>
</feature>
<evidence type="ECO:0000256" key="1">
    <source>
        <dbReference type="SAM" id="Phobius"/>
    </source>
</evidence>
<organism evidence="2 3">
    <name type="scientific">Desulfobaculum xiamenense</name>
    <dbReference type="NCBI Taxonomy" id="995050"/>
    <lineage>
        <taxon>Bacteria</taxon>
        <taxon>Pseudomonadati</taxon>
        <taxon>Thermodesulfobacteriota</taxon>
        <taxon>Desulfovibrionia</taxon>
        <taxon>Desulfovibrionales</taxon>
        <taxon>Desulfovibrionaceae</taxon>
        <taxon>Desulfobaculum</taxon>
    </lineage>
</organism>
<keyword evidence="1" id="KW-0812">Transmembrane</keyword>
<comment type="caution">
    <text evidence="2">The sequence shown here is derived from an EMBL/GenBank/DDBJ whole genome shotgun (WGS) entry which is preliminary data.</text>
</comment>
<evidence type="ECO:0000313" key="3">
    <source>
        <dbReference type="Proteomes" id="UP000580856"/>
    </source>
</evidence>
<dbReference type="RefSeq" id="WP_342448618.1">
    <property type="nucleotide sequence ID" value="NZ_JAATJA010000002.1"/>
</dbReference>
<name>A0A846QN43_9BACT</name>
<dbReference type="GO" id="GO:0016020">
    <property type="term" value="C:membrane"/>
    <property type="evidence" value="ECO:0007669"/>
    <property type="project" value="InterPro"/>
</dbReference>
<accession>A0A846QN43</accession>
<protein>
    <submittedName>
        <fullName evidence="2">PTS system mannose-specific IID component</fullName>
    </submittedName>
</protein>
<keyword evidence="1" id="KW-1133">Transmembrane helix</keyword>
<dbReference type="GO" id="GO:0009401">
    <property type="term" value="P:phosphoenolpyruvate-dependent sugar phosphotransferase system"/>
    <property type="evidence" value="ECO:0007669"/>
    <property type="project" value="InterPro"/>
</dbReference>
<sequence>MAEAGATRRTDAAGRRVFPNARVLHDCFVRTLFVGAGFNTRGMQNVGLANAMDPGLRAIYGSGEQLRRARKRYVGHYNTHPFWTPLLVGIFLGVEMKISRGLLAPESFESLRGTTIYALSAIGDSFFGGSVLVLWSLATFLLWAAGYGWLAVVLGVVCFLALQAFKAYTFFAGFRQGLQFVHTLKRWDLINWGQRVKMLNAALVVLVWVLAWPEPFLWYEWLAAVLALGGLAGVVFTAGLSREIIVALLVAGYLGYPWLERIVAGLFS</sequence>
<evidence type="ECO:0000313" key="2">
    <source>
        <dbReference type="EMBL" id="NJB68607.1"/>
    </source>
</evidence>
<feature type="transmembrane region" description="Helical" evidence="1">
    <location>
        <begin position="218"/>
        <end position="236"/>
    </location>
</feature>